<evidence type="ECO:0000313" key="4">
    <source>
        <dbReference type="Proteomes" id="UP001321760"/>
    </source>
</evidence>
<dbReference type="Pfam" id="PF00010">
    <property type="entry name" value="HLH"/>
    <property type="match status" value="1"/>
</dbReference>
<dbReference type="InterPro" id="IPR036638">
    <property type="entry name" value="HLH_DNA-bd_sf"/>
</dbReference>
<feature type="compositionally biased region" description="Basic and acidic residues" evidence="1">
    <location>
        <begin position="233"/>
        <end position="253"/>
    </location>
</feature>
<comment type="caution">
    <text evidence="3">The sequence shown here is derived from an EMBL/GenBank/DDBJ whole genome shotgun (WGS) entry which is preliminary data.</text>
</comment>
<reference evidence="3" key="1">
    <citation type="journal article" date="2023" name="Mol. Phylogenet. Evol.">
        <title>Genome-scale phylogeny and comparative genomics of the fungal order Sordariales.</title>
        <authorList>
            <person name="Hensen N."/>
            <person name="Bonometti L."/>
            <person name="Westerberg I."/>
            <person name="Brannstrom I.O."/>
            <person name="Guillou S."/>
            <person name="Cros-Aarteil S."/>
            <person name="Calhoun S."/>
            <person name="Haridas S."/>
            <person name="Kuo A."/>
            <person name="Mondo S."/>
            <person name="Pangilinan J."/>
            <person name="Riley R."/>
            <person name="LaButti K."/>
            <person name="Andreopoulos B."/>
            <person name="Lipzen A."/>
            <person name="Chen C."/>
            <person name="Yan M."/>
            <person name="Daum C."/>
            <person name="Ng V."/>
            <person name="Clum A."/>
            <person name="Steindorff A."/>
            <person name="Ohm R.A."/>
            <person name="Martin F."/>
            <person name="Silar P."/>
            <person name="Natvig D.O."/>
            <person name="Lalanne C."/>
            <person name="Gautier V."/>
            <person name="Ament-Velasquez S.L."/>
            <person name="Kruys A."/>
            <person name="Hutchinson M.I."/>
            <person name="Powell A.J."/>
            <person name="Barry K."/>
            <person name="Miller A.N."/>
            <person name="Grigoriev I.V."/>
            <person name="Debuchy R."/>
            <person name="Gladieux P."/>
            <person name="Hiltunen Thoren M."/>
            <person name="Johannesson H."/>
        </authorList>
    </citation>
    <scope>NUCLEOTIDE SEQUENCE</scope>
    <source>
        <strain evidence="3">PSN243</strain>
    </source>
</reference>
<gene>
    <name evidence="3" type="ORF">QBC34DRAFT_419938</name>
</gene>
<reference evidence="3" key="2">
    <citation type="submission" date="2023-05" db="EMBL/GenBank/DDBJ databases">
        <authorList>
            <consortium name="Lawrence Berkeley National Laboratory"/>
            <person name="Steindorff A."/>
            <person name="Hensen N."/>
            <person name="Bonometti L."/>
            <person name="Westerberg I."/>
            <person name="Brannstrom I.O."/>
            <person name="Guillou S."/>
            <person name="Cros-Aarteil S."/>
            <person name="Calhoun S."/>
            <person name="Haridas S."/>
            <person name="Kuo A."/>
            <person name="Mondo S."/>
            <person name="Pangilinan J."/>
            <person name="Riley R."/>
            <person name="Labutti K."/>
            <person name="Andreopoulos B."/>
            <person name="Lipzen A."/>
            <person name="Chen C."/>
            <person name="Yanf M."/>
            <person name="Daum C."/>
            <person name="Ng V."/>
            <person name="Clum A."/>
            <person name="Ohm R."/>
            <person name="Martin F."/>
            <person name="Silar P."/>
            <person name="Natvig D."/>
            <person name="Lalanne C."/>
            <person name="Gautier V."/>
            <person name="Ament-Velasquez S.L."/>
            <person name="Kruys A."/>
            <person name="Hutchinson M.I."/>
            <person name="Powell A.J."/>
            <person name="Barry K."/>
            <person name="Miller A.N."/>
            <person name="Grigoriev I.V."/>
            <person name="Debuchy R."/>
            <person name="Gladieux P."/>
            <person name="Thoren M.H."/>
            <person name="Johannesson H."/>
        </authorList>
    </citation>
    <scope>NUCLEOTIDE SEQUENCE</scope>
    <source>
        <strain evidence="3">PSN243</strain>
    </source>
</reference>
<dbReference type="SMART" id="SM00353">
    <property type="entry name" value="HLH"/>
    <property type="match status" value="1"/>
</dbReference>
<evidence type="ECO:0000313" key="3">
    <source>
        <dbReference type="EMBL" id="KAK4456199.1"/>
    </source>
</evidence>
<dbReference type="EMBL" id="MU865913">
    <property type="protein sequence ID" value="KAK4456199.1"/>
    <property type="molecule type" value="Genomic_DNA"/>
</dbReference>
<accession>A0AAV9H538</accession>
<dbReference type="PROSITE" id="PS50888">
    <property type="entry name" value="BHLH"/>
    <property type="match status" value="1"/>
</dbReference>
<dbReference type="SUPFAM" id="SSF47459">
    <property type="entry name" value="HLH, helix-loop-helix DNA-binding domain"/>
    <property type="match status" value="1"/>
</dbReference>
<evidence type="ECO:0000256" key="1">
    <source>
        <dbReference type="SAM" id="MobiDB-lite"/>
    </source>
</evidence>
<name>A0AAV9H538_9PEZI</name>
<dbReference type="PANTHER" id="PTHR47336:SF2">
    <property type="entry name" value="TRANSCRIPTION FACTOR HMS1-RELATED"/>
    <property type="match status" value="1"/>
</dbReference>
<dbReference type="PANTHER" id="PTHR47336">
    <property type="entry name" value="TRANSCRIPTION FACTOR HMS1-RELATED"/>
    <property type="match status" value="1"/>
</dbReference>
<sequence>MACLCRLIDGYVPGELWSEISRNPISVDSGYSAGNQSIADLSPTTTYSGVSPFLDIGAPLFDRLSPASDALYSSSSSPLVPAPSTIGLYECTSQPGPSSLYPASYIPPATMQGFDFYSTDGFGLGTPESCVVASPVLAESNLTDTELHAAAYAGEPAYGTGQALTSIPPVGIPQHKRARTSPEQDVGTRWNKPSGSDRPLTMADSTPEASSSASGKGKKKLRSASRSSKNINHKPDETPEERRSRNAHNVVEKQYRSRLNARFEGLLGALPNSLRSPGTGESDSEVRLTKGDVLDMSMTYIRTLESQRSELEKEHEELNTGIARLHTLLANKNRLDVDGFGSDGT</sequence>
<dbReference type="AlphaFoldDB" id="A0AAV9H538"/>
<evidence type="ECO:0000259" key="2">
    <source>
        <dbReference type="PROSITE" id="PS50888"/>
    </source>
</evidence>
<organism evidence="3 4">
    <name type="scientific">Podospora aff. communis PSN243</name>
    <dbReference type="NCBI Taxonomy" id="3040156"/>
    <lineage>
        <taxon>Eukaryota</taxon>
        <taxon>Fungi</taxon>
        <taxon>Dikarya</taxon>
        <taxon>Ascomycota</taxon>
        <taxon>Pezizomycotina</taxon>
        <taxon>Sordariomycetes</taxon>
        <taxon>Sordariomycetidae</taxon>
        <taxon>Sordariales</taxon>
        <taxon>Podosporaceae</taxon>
        <taxon>Podospora</taxon>
    </lineage>
</organism>
<dbReference type="Proteomes" id="UP001321760">
    <property type="component" value="Unassembled WGS sequence"/>
</dbReference>
<protein>
    <recommendedName>
        <fullName evidence="2">BHLH domain-containing protein</fullName>
    </recommendedName>
</protein>
<feature type="domain" description="BHLH" evidence="2">
    <location>
        <begin position="243"/>
        <end position="304"/>
    </location>
</feature>
<dbReference type="InterPro" id="IPR052099">
    <property type="entry name" value="Regulatory_TF_Diverse"/>
</dbReference>
<dbReference type="Gene3D" id="4.10.280.10">
    <property type="entry name" value="Helix-loop-helix DNA-binding domain"/>
    <property type="match status" value="1"/>
</dbReference>
<proteinExistence type="predicted"/>
<dbReference type="GO" id="GO:0046983">
    <property type="term" value="F:protein dimerization activity"/>
    <property type="evidence" value="ECO:0007669"/>
    <property type="project" value="InterPro"/>
</dbReference>
<keyword evidence="4" id="KW-1185">Reference proteome</keyword>
<feature type="region of interest" description="Disordered" evidence="1">
    <location>
        <begin position="164"/>
        <end position="253"/>
    </location>
</feature>
<dbReference type="InterPro" id="IPR011598">
    <property type="entry name" value="bHLH_dom"/>
</dbReference>